<feature type="domain" description="SnoaL-like" evidence="1">
    <location>
        <begin position="132"/>
        <end position="242"/>
    </location>
</feature>
<dbReference type="Pfam" id="PF12680">
    <property type="entry name" value="SnoaL_2"/>
    <property type="match status" value="2"/>
</dbReference>
<protein>
    <submittedName>
        <fullName evidence="2">Nuclear transport factor 2 family protein</fullName>
    </submittedName>
</protein>
<proteinExistence type="predicted"/>
<dbReference type="EMBL" id="JABBGH010000003">
    <property type="protein sequence ID" value="NML66798.1"/>
    <property type="molecule type" value="Genomic_DNA"/>
</dbReference>
<reference evidence="2 3" key="1">
    <citation type="submission" date="2020-04" db="EMBL/GenBank/DDBJ databases">
        <title>Hymenobacter polaris sp. nov., isolated from Arctic soil.</title>
        <authorList>
            <person name="Dahal R.H."/>
        </authorList>
    </citation>
    <scope>NUCLEOTIDE SEQUENCE [LARGE SCALE GENOMIC DNA]</scope>
    <source>
        <strain evidence="2 3">RP-2-7</strain>
    </source>
</reference>
<keyword evidence="3" id="KW-1185">Reference proteome</keyword>
<accession>A0A7Y0AG86</accession>
<evidence type="ECO:0000313" key="3">
    <source>
        <dbReference type="Proteomes" id="UP000559626"/>
    </source>
</evidence>
<dbReference type="Gene3D" id="3.10.450.50">
    <property type="match status" value="2"/>
</dbReference>
<dbReference type="RefSeq" id="WP_169532514.1">
    <property type="nucleotide sequence ID" value="NZ_JABBGH010000003.1"/>
</dbReference>
<name>A0A7Y0AG86_9BACT</name>
<dbReference type="AlphaFoldDB" id="A0A7Y0AG86"/>
<dbReference type="Proteomes" id="UP000559626">
    <property type="component" value="Unassembled WGS sequence"/>
</dbReference>
<evidence type="ECO:0000313" key="2">
    <source>
        <dbReference type="EMBL" id="NML66798.1"/>
    </source>
</evidence>
<dbReference type="InterPro" id="IPR032710">
    <property type="entry name" value="NTF2-like_dom_sf"/>
</dbReference>
<comment type="caution">
    <text evidence="2">The sequence shown here is derived from an EMBL/GenBank/DDBJ whole genome shotgun (WGS) entry which is preliminary data.</text>
</comment>
<sequence length="248" mass="27762">MQLNQATTDLLTRMYQGFNARDTEAVLALMQPDVQWPKAFLGGYVQGPAAVRAYWAQQWSGIDPHVDPTGFELLPDGRVAVTVHQVVHDLAGTLLLDTTVQHIYHLRDGLIARMDVQSLYPMDAAQAKLLIESYIEAYNRFDVPGMLACLQPDVRFEHSTNGDVTVRLDSKEAFESQAIRAAAWFTERTQRITDLQWQAEQVEAAIDYHAVTATDLPNGVKAGTTLQFSGRSRFSFRDGLIAFIQDFS</sequence>
<dbReference type="SUPFAM" id="SSF54427">
    <property type="entry name" value="NTF2-like"/>
    <property type="match status" value="2"/>
</dbReference>
<organism evidence="2 3">
    <name type="scientific">Hymenobacter polaris</name>
    <dbReference type="NCBI Taxonomy" id="2682546"/>
    <lineage>
        <taxon>Bacteria</taxon>
        <taxon>Pseudomonadati</taxon>
        <taxon>Bacteroidota</taxon>
        <taxon>Cytophagia</taxon>
        <taxon>Cytophagales</taxon>
        <taxon>Hymenobacteraceae</taxon>
        <taxon>Hymenobacter</taxon>
    </lineage>
</organism>
<gene>
    <name evidence="2" type="ORF">HHL22_16450</name>
</gene>
<feature type="domain" description="SnoaL-like" evidence="1">
    <location>
        <begin position="12"/>
        <end position="114"/>
    </location>
</feature>
<evidence type="ECO:0000259" key="1">
    <source>
        <dbReference type="Pfam" id="PF12680"/>
    </source>
</evidence>
<dbReference type="InterPro" id="IPR037401">
    <property type="entry name" value="SnoaL-like"/>
</dbReference>